<protein>
    <recommendedName>
        <fullName evidence="3">Single-stranded DNA-binding protein</fullName>
    </recommendedName>
</protein>
<keyword evidence="11" id="KW-0614">Plasmid</keyword>
<dbReference type="GO" id="GO:0006260">
    <property type="term" value="P:DNA replication"/>
    <property type="evidence" value="ECO:0007669"/>
    <property type="project" value="InterPro"/>
</dbReference>
<evidence type="ECO:0000256" key="4">
    <source>
        <dbReference type="SAM" id="MobiDB-lite"/>
    </source>
</evidence>
<evidence type="ECO:0000313" key="12">
    <source>
        <dbReference type="Proteomes" id="UP000050520"/>
    </source>
</evidence>
<dbReference type="Proteomes" id="UP000050520">
    <property type="component" value="Unassembled WGS sequence"/>
</dbReference>
<reference evidence="8" key="8">
    <citation type="submission" date="2021-07" db="EMBL/GenBank/DDBJ databases">
        <authorList>
            <consortium name="NCBI Pathogen Detection Project"/>
        </authorList>
    </citation>
    <scope>NUCLEOTIDE SEQUENCE</scope>
    <source>
        <strain evidence="8">91871</strain>
    </source>
</reference>
<dbReference type="Proteomes" id="UP001279522">
    <property type="component" value="Unassembled WGS sequence"/>
</dbReference>
<dbReference type="Gene3D" id="2.40.50.140">
    <property type="entry name" value="Nucleic acid-binding proteins"/>
    <property type="match status" value="1"/>
</dbReference>
<evidence type="ECO:0000313" key="10">
    <source>
        <dbReference type="EMBL" id="OYQ96161.1"/>
    </source>
</evidence>
<evidence type="ECO:0000256" key="1">
    <source>
        <dbReference type="ARBA" id="ARBA00023125"/>
    </source>
</evidence>
<evidence type="ECO:0000313" key="6">
    <source>
        <dbReference type="EMBL" id="ELV3682604.1"/>
    </source>
</evidence>
<feature type="compositionally biased region" description="Polar residues" evidence="4">
    <location>
        <begin position="137"/>
        <end position="160"/>
    </location>
</feature>
<evidence type="ECO:0000313" key="11">
    <source>
        <dbReference type="EMBL" id="QLO16613.1"/>
    </source>
</evidence>
<dbReference type="Proteomes" id="UP000215827">
    <property type="component" value="Unassembled WGS sequence"/>
</dbReference>
<proteinExistence type="predicted"/>
<dbReference type="GO" id="GO:0003697">
    <property type="term" value="F:single-stranded DNA binding"/>
    <property type="evidence" value="ECO:0007669"/>
    <property type="project" value="InterPro"/>
</dbReference>
<dbReference type="PROSITE" id="PS50935">
    <property type="entry name" value="SSB"/>
    <property type="match status" value="1"/>
</dbReference>
<dbReference type="Pfam" id="PF00436">
    <property type="entry name" value="SSB"/>
    <property type="match status" value="1"/>
</dbReference>
<gene>
    <name evidence="5" type="primary">ssb</name>
    <name evidence="9" type="ORF">AN672_26625</name>
    <name evidence="10" type="ORF">B9P89_24890</name>
    <name evidence="11" type="ORF">HV183_24795</name>
    <name evidence="8" type="ORF">KV121_005081</name>
    <name evidence="5" type="ORF">KY227_004991</name>
    <name evidence="7" type="ORF">P7U51_005371</name>
    <name evidence="6" type="ORF">SGX49_005108</name>
</gene>
<reference evidence="14" key="5">
    <citation type="submission" date="2020-06" db="EMBL/GenBank/DDBJ databases">
        <title>REHAB project genomes.</title>
        <authorList>
            <person name="Shaw L.P."/>
        </authorList>
    </citation>
    <scope>NUCLEOTIDE SEQUENCE [LARGE SCALE GENOMIC DNA]</scope>
    <source>
        <strain evidence="14">RHBSTW-00398</strain>
        <plasmid evidence="14">prhbstw-00398_2</plasmid>
    </source>
</reference>
<dbReference type="Proteomes" id="UP000510650">
    <property type="component" value="Plasmid pRHBSTW-00398_2"/>
</dbReference>
<dbReference type="InterPro" id="IPR012340">
    <property type="entry name" value="NA-bd_OB-fold"/>
</dbReference>
<evidence type="ECO:0000313" key="13">
    <source>
        <dbReference type="Proteomes" id="UP000215827"/>
    </source>
</evidence>
<dbReference type="NCBIfam" id="TIGR00621">
    <property type="entry name" value="ssb"/>
    <property type="match status" value="1"/>
</dbReference>
<dbReference type="EMBL" id="ABBJDF010000040">
    <property type="protein sequence ID" value="EHT9941823.1"/>
    <property type="molecule type" value="Genomic_DNA"/>
</dbReference>
<organism evidence="9 12">
    <name type="scientific">Citrobacter freundii</name>
    <dbReference type="NCBI Taxonomy" id="546"/>
    <lineage>
        <taxon>Bacteria</taxon>
        <taxon>Pseudomonadati</taxon>
        <taxon>Pseudomonadota</taxon>
        <taxon>Gammaproteobacteria</taxon>
        <taxon>Enterobacterales</taxon>
        <taxon>Enterobacteriaceae</taxon>
        <taxon>Citrobacter</taxon>
        <taxon>Citrobacter freundii complex</taxon>
    </lineage>
</organism>
<dbReference type="EMBL" id="DAESCB010000031">
    <property type="protein sequence ID" value="HBH7044929.1"/>
    <property type="molecule type" value="Genomic_DNA"/>
</dbReference>
<reference evidence="9 12" key="2">
    <citation type="journal article" date="2017" name="PLoS ONE">
        <title>Genomic and phenotypic characterisation of fluoroquinolone resistance mechanisms in Enterobacteriaceae in Durban, South Africa.</title>
        <authorList>
            <person name="Osei Sekyere J."/>
            <person name="Amoako D.G."/>
        </authorList>
    </citation>
    <scope>NUCLEOTIDE SEQUENCE [LARGE SCALE GENOMIC DNA]</scope>
    <source>
        <strain evidence="9 12">ST62:944112508</strain>
    </source>
</reference>
<dbReference type="EMBL" id="ABLGCN030000031">
    <property type="protein sequence ID" value="EMM7460769.1"/>
    <property type="molecule type" value="Genomic_DNA"/>
</dbReference>
<evidence type="ECO:0000313" key="8">
    <source>
        <dbReference type="EMBL" id="HBH7044929.1"/>
    </source>
</evidence>
<geneLocation type="plasmid" evidence="11">
    <name>pRHBSTW-00398_2</name>
</geneLocation>
<dbReference type="EMBL" id="NEFA01000046">
    <property type="protein sequence ID" value="OYQ96161.1"/>
    <property type="molecule type" value="Genomic_DNA"/>
</dbReference>
<evidence type="ECO:0000256" key="2">
    <source>
        <dbReference type="PROSITE-ProRule" id="PRU00252"/>
    </source>
</evidence>
<reference evidence="5" key="7">
    <citation type="submission" date="2021-07" db="EMBL/GenBank/DDBJ databases">
        <authorList>
            <consortium name="Clinical and Environmental Microbiology Branch: Whole genome sequencing antimicrobial resistance pathogens in the healthcare setting"/>
        </authorList>
    </citation>
    <scope>NUCLEOTIDE SEQUENCE</scope>
    <source>
        <strain evidence="5">2021DK-00049</strain>
        <strain evidence="6">2023GN-00287</strain>
        <strain evidence="7">Whole organism</strain>
    </source>
</reference>
<keyword evidence="1 2" id="KW-0238">DNA-binding</keyword>
<geneLocation type="plasmid" evidence="14">
    <name>prhbstw-00398_2</name>
</geneLocation>
<evidence type="ECO:0000256" key="3">
    <source>
        <dbReference type="RuleBase" id="RU000524"/>
    </source>
</evidence>
<evidence type="ECO:0000313" key="7">
    <source>
        <dbReference type="EMBL" id="EMM7460769.1"/>
    </source>
</evidence>
<dbReference type="SUPFAM" id="SSF50249">
    <property type="entry name" value="Nucleic acid-binding proteins"/>
    <property type="match status" value="1"/>
</dbReference>
<dbReference type="EMBL" id="ABOSXX010000049">
    <property type="protein sequence ID" value="ELV3682604.1"/>
    <property type="molecule type" value="Genomic_DNA"/>
</dbReference>
<sequence>MTNRGYSKVIIEGTVGREPEIRQHPTHGIYAKIYVTTSESSMEDKSGLEKITEEHYQIILLGQFADVARNHLHVGTGVYLEAQLRTRLIKEDGKERFFMDVLVNPVKGHVLRKVNVGGNKLVSRHLQQNRGQDHRQNTSYSRRPQNTNARPATPRNSPPTMENYYLGNQDEVPGSTGAYGTEIAF</sequence>
<reference evidence="10 13" key="3">
    <citation type="submission" date="2017-04" db="EMBL/GenBank/DDBJ databases">
        <title>Emergence of KPC-2-producing Citrobacter isolates from sediments of a Chinese river.</title>
        <authorList>
            <person name="Zheng B."/>
        </authorList>
    </citation>
    <scope>NUCLEOTIDE SEQUENCE [LARGE SCALE GENOMIC DNA]</scope>
    <source>
        <strain evidence="10 13">C191</strain>
    </source>
</reference>
<dbReference type="EMBL" id="CP055539">
    <property type="protein sequence ID" value="QLO16613.1"/>
    <property type="molecule type" value="Genomic_DNA"/>
</dbReference>
<accession>A0A0P8HTG5</accession>
<dbReference type="RefSeq" id="WP_008786804.1">
    <property type="nucleotide sequence ID" value="NZ_AP026941.1"/>
</dbReference>
<reference evidence="12" key="1">
    <citation type="submission" date="2015-09" db="EMBL/GenBank/DDBJ databases">
        <title>Prevalence of NDMs in South Africa.</title>
        <authorList>
            <person name="Osei Sekyere J."/>
            <person name="Govinden U."/>
            <person name="Essack S."/>
            <person name="Haldorsen B."/>
            <person name="Samuelsen O."/>
            <person name="Aasnaes B."/>
            <person name="Sundsfjord A."/>
        </authorList>
    </citation>
    <scope>NUCLEOTIDE SEQUENCE [LARGE SCALE GENOMIC DNA]</scope>
    <source>
        <strain evidence="12">ST62:944112508</strain>
    </source>
</reference>
<evidence type="ECO:0000313" key="9">
    <source>
        <dbReference type="EMBL" id="KPR47620.1"/>
    </source>
</evidence>
<evidence type="ECO:0000313" key="14">
    <source>
        <dbReference type="Proteomes" id="UP000510650"/>
    </source>
</evidence>
<dbReference type="Proteomes" id="UP001169574">
    <property type="component" value="Unassembled WGS sequence"/>
</dbReference>
<name>A0A0P8HTG5_CITFR</name>
<evidence type="ECO:0000313" key="5">
    <source>
        <dbReference type="EMBL" id="EHT9941823.1"/>
    </source>
</evidence>
<dbReference type="Proteomes" id="UP000885148">
    <property type="component" value="Unassembled WGS sequence"/>
</dbReference>
<reference evidence="8" key="4">
    <citation type="journal article" date="2018" name="Genome Biol.">
        <title>SKESA: strategic k-mer extension for scrupulous assemblies.</title>
        <authorList>
            <person name="Souvorov A."/>
            <person name="Agarwala R."/>
            <person name="Lipman D.J."/>
        </authorList>
    </citation>
    <scope>NUCLEOTIDE SEQUENCE</scope>
    <source>
        <strain evidence="8">91871</strain>
    </source>
</reference>
<dbReference type="InterPro" id="IPR000424">
    <property type="entry name" value="Primosome_PriB/ssb"/>
</dbReference>
<reference evidence="11" key="6">
    <citation type="journal article" date="2021" name="Microb. Genom.">
        <title>A genomic epidemiological study shows that prevalence of antimicrobial resistance in Enterobacterales is associated with the livestock host, as well as antimicrobial usage.</title>
        <authorList>
            <person name="AbuOun M."/>
            <person name="Jones H."/>
            <person name="Stubberfield E."/>
            <person name="Gilson D."/>
            <person name="Shaw L.P."/>
            <person name="Hubbard A.T.M."/>
            <person name="Chau K.K."/>
            <person name="Sebra R."/>
            <person name="Peto T.E.A."/>
            <person name="Crook D.W."/>
            <person name="Read D.S."/>
            <person name="Gweon H.S."/>
            <person name="Walker A.S."/>
            <person name="Stoesser N."/>
            <person name="Smith R.P."/>
            <person name="Anjum M.F."/>
            <person name="On Behalf Of The Rehab Consortium."/>
        </authorList>
    </citation>
    <scope>NUCLEOTIDE SEQUENCE</scope>
    <source>
        <strain evidence="11">RHBSTW-00398</strain>
    </source>
</reference>
<dbReference type="AlphaFoldDB" id="A0A0P8HTG5"/>
<dbReference type="EMBL" id="LJEB01000181">
    <property type="protein sequence ID" value="KPR47620.1"/>
    <property type="molecule type" value="Genomic_DNA"/>
</dbReference>
<dbReference type="InterPro" id="IPR011344">
    <property type="entry name" value="ssDNA-bd"/>
</dbReference>
<feature type="region of interest" description="Disordered" evidence="4">
    <location>
        <begin position="124"/>
        <end position="185"/>
    </location>
</feature>